<dbReference type="NCBIfam" id="TIGR02937">
    <property type="entry name" value="sigma70-ECF"/>
    <property type="match status" value="1"/>
</dbReference>
<reference evidence="7" key="1">
    <citation type="submission" date="2023-03" db="EMBL/GenBank/DDBJ databases">
        <title>Andean soil-derived lignocellulolytic bacterial consortium as a source of novel taxa and putative plastic-active enzymes.</title>
        <authorList>
            <person name="Diaz-Garcia L."/>
            <person name="Chuvochina M."/>
            <person name="Feuerriegel G."/>
            <person name="Bunk B."/>
            <person name="Sproer C."/>
            <person name="Streit W.R."/>
            <person name="Rodriguez L.M."/>
            <person name="Overmann J."/>
            <person name="Jimenez D.J."/>
        </authorList>
    </citation>
    <scope>NUCLEOTIDE SEQUENCE</scope>
    <source>
        <strain evidence="7">MAG 7</strain>
    </source>
</reference>
<protein>
    <submittedName>
        <fullName evidence="7">Sigma-70 family RNA polymerase sigma factor</fullName>
    </submittedName>
</protein>
<dbReference type="InterPro" id="IPR013249">
    <property type="entry name" value="RNA_pol_sigma70_r4_t2"/>
</dbReference>
<evidence type="ECO:0000313" key="7">
    <source>
        <dbReference type="EMBL" id="WEK34316.1"/>
    </source>
</evidence>
<dbReference type="InterPro" id="IPR036388">
    <property type="entry name" value="WH-like_DNA-bd_sf"/>
</dbReference>
<keyword evidence="3" id="KW-0731">Sigma factor</keyword>
<gene>
    <name evidence="7" type="ORF">P0Y53_17660</name>
</gene>
<dbReference type="InterPro" id="IPR013324">
    <property type="entry name" value="RNA_pol_sigma_r3/r4-like"/>
</dbReference>
<name>A0AAJ5WLV2_9BACT</name>
<evidence type="ECO:0000256" key="2">
    <source>
        <dbReference type="ARBA" id="ARBA00023015"/>
    </source>
</evidence>
<dbReference type="PANTHER" id="PTHR43133:SF46">
    <property type="entry name" value="RNA POLYMERASE SIGMA-70 FACTOR ECF SUBFAMILY"/>
    <property type="match status" value="1"/>
</dbReference>
<dbReference type="AlphaFoldDB" id="A0AAJ5WLV2"/>
<sequence>MQALTRKVLPDERSLLLLIAEGNEAAFRTVVIFYRPYLLSYILSFTHSRERSEETVQDVFLQVWRSRETLKEVHDLRSFIFVISRHLALNAVRSQLREEARKNKWLESQPEVLDNTEPVFTEDIPGILDQAVAQLPPQQQKAWILIRKEGQSYAEAATTMGISKETIKKYLQYATASMTAFITEKMKYGAVLVLSLLGIR</sequence>
<evidence type="ECO:0000313" key="8">
    <source>
        <dbReference type="Proteomes" id="UP001220610"/>
    </source>
</evidence>
<dbReference type="InterPro" id="IPR013325">
    <property type="entry name" value="RNA_pol_sigma_r2"/>
</dbReference>
<dbReference type="GO" id="GO:0006352">
    <property type="term" value="P:DNA-templated transcription initiation"/>
    <property type="evidence" value="ECO:0007669"/>
    <property type="project" value="InterPro"/>
</dbReference>
<dbReference type="PANTHER" id="PTHR43133">
    <property type="entry name" value="RNA POLYMERASE ECF-TYPE SIGMA FACTO"/>
    <property type="match status" value="1"/>
</dbReference>
<dbReference type="InterPro" id="IPR007627">
    <property type="entry name" value="RNA_pol_sigma70_r2"/>
</dbReference>
<organism evidence="7 8">
    <name type="scientific">Candidatus Pseudobacter hemicellulosilyticus</name>
    <dbReference type="NCBI Taxonomy" id="3121375"/>
    <lineage>
        <taxon>Bacteria</taxon>
        <taxon>Pseudomonadati</taxon>
        <taxon>Bacteroidota</taxon>
        <taxon>Chitinophagia</taxon>
        <taxon>Chitinophagales</taxon>
        <taxon>Chitinophagaceae</taxon>
        <taxon>Pseudobacter</taxon>
    </lineage>
</organism>
<dbReference type="Gene3D" id="1.10.1740.10">
    <property type="match status" value="1"/>
</dbReference>
<dbReference type="GO" id="GO:0003677">
    <property type="term" value="F:DNA binding"/>
    <property type="evidence" value="ECO:0007669"/>
    <property type="project" value="InterPro"/>
</dbReference>
<evidence type="ECO:0000256" key="4">
    <source>
        <dbReference type="ARBA" id="ARBA00023163"/>
    </source>
</evidence>
<evidence type="ECO:0000256" key="3">
    <source>
        <dbReference type="ARBA" id="ARBA00023082"/>
    </source>
</evidence>
<keyword evidence="4" id="KW-0804">Transcription</keyword>
<evidence type="ECO:0000256" key="1">
    <source>
        <dbReference type="ARBA" id="ARBA00010641"/>
    </source>
</evidence>
<keyword evidence="2" id="KW-0805">Transcription regulation</keyword>
<evidence type="ECO:0000259" key="5">
    <source>
        <dbReference type="Pfam" id="PF04542"/>
    </source>
</evidence>
<dbReference type="InterPro" id="IPR014284">
    <property type="entry name" value="RNA_pol_sigma-70_dom"/>
</dbReference>
<dbReference type="Gene3D" id="1.10.10.10">
    <property type="entry name" value="Winged helix-like DNA-binding domain superfamily/Winged helix DNA-binding domain"/>
    <property type="match status" value="1"/>
</dbReference>
<comment type="similarity">
    <text evidence="1">Belongs to the sigma-70 factor family. ECF subfamily.</text>
</comment>
<dbReference type="SUPFAM" id="SSF88659">
    <property type="entry name" value="Sigma3 and sigma4 domains of RNA polymerase sigma factors"/>
    <property type="match status" value="1"/>
</dbReference>
<dbReference type="GO" id="GO:0016987">
    <property type="term" value="F:sigma factor activity"/>
    <property type="evidence" value="ECO:0007669"/>
    <property type="project" value="UniProtKB-KW"/>
</dbReference>
<accession>A0AAJ5WLV2</accession>
<dbReference type="InterPro" id="IPR039425">
    <property type="entry name" value="RNA_pol_sigma-70-like"/>
</dbReference>
<feature type="domain" description="RNA polymerase sigma factor 70 region 4 type 2" evidence="6">
    <location>
        <begin position="127"/>
        <end position="172"/>
    </location>
</feature>
<evidence type="ECO:0000259" key="6">
    <source>
        <dbReference type="Pfam" id="PF08281"/>
    </source>
</evidence>
<dbReference type="EMBL" id="CP119311">
    <property type="protein sequence ID" value="WEK34316.1"/>
    <property type="molecule type" value="Genomic_DNA"/>
</dbReference>
<proteinExistence type="inferred from homology"/>
<dbReference type="SUPFAM" id="SSF88946">
    <property type="entry name" value="Sigma2 domain of RNA polymerase sigma factors"/>
    <property type="match status" value="1"/>
</dbReference>
<dbReference type="Pfam" id="PF04542">
    <property type="entry name" value="Sigma70_r2"/>
    <property type="match status" value="1"/>
</dbReference>
<feature type="domain" description="RNA polymerase sigma-70 region 2" evidence="5">
    <location>
        <begin position="34"/>
        <end position="97"/>
    </location>
</feature>
<dbReference type="Pfam" id="PF08281">
    <property type="entry name" value="Sigma70_r4_2"/>
    <property type="match status" value="1"/>
</dbReference>
<dbReference type="Proteomes" id="UP001220610">
    <property type="component" value="Chromosome"/>
</dbReference>